<dbReference type="PANTHER" id="PTHR23060">
    <property type="entry name" value="TESTIS EXPRESSED GENE 14"/>
    <property type="match status" value="1"/>
</dbReference>
<reference evidence="4 5" key="1">
    <citation type="submission" date="2015-09" db="EMBL/GenBank/DDBJ databases">
        <title>Trachymyrmex zeteki WGS genome.</title>
        <authorList>
            <person name="Nygaard S."/>
            <person name="Hu H."/>
            <person name="Boomsma J."/>
            <person name="Zhang G."/>
        </authorList>
    </citation>
    <scope>NUCLEOTIDE SEQUENCE [LARGE SCALE GENOMIC DNA]</scope>
    <source>
        <strain evidence="4">Tzet28-1</strain>
        <tissue evidence="4">Whole body</tissue>
    </source>
</reference>
<dbReference type="GO" id="GO:0005524">
    <property type="term" value="F:ATP binding"/>
    <property type="evidence" value="ECO:0007669"/>
    <property type="project" value="InterPro"/>
</dbReference>
<dbReference type="PROSITE" id="PS50011">
    <property type="entry name" value="PROTEIN_KINASE_DOM"/>
    <property type="match status" value="1"/>
</dbReference>
<proteinExistence type="predicted"/>
<feature type="domain" description="Protein kinase" evidence="3">
    <location>
        <begin position="92"/>
        <end position="354"/>
    </location>
</feature>
<dbReference type="InterPro" id="IPR000719">
    <property type="entry name" value="Prot_kinase_dom"/>
</dbReference>
<dbReference type="GO" id="GO:0004672">
    <property type="term" value="F:protein kinase activity"/>
    <property type="evidence" value="ECO:0007669"/>
    <property type="project" value="InterPro"/>
</dbReference>
<name>A0A151X8S8_9HYME</name>
<dbReference type="GO" id="GO:0008608">
    <property type="term" value="P:attachment of spindle microtubules to kinetochore"/>
    <property type="evidence" value="ECO:0007669"/>
    <property type="project" value="InterPro"/>
</dbReference>
<dbReference type="InterPro" id="IPR011009">
    <property type="entry name" value="Kinase-like_dom_sf"/>
</dbReference>
<dbReference type="OrthoDB" id="5962695at2759"/>
<accession>A0A151X8S8</accession>
<dbReference type="InterPro" id="IPR001245">
    <property type="entry name" value="Ser-Thr/Tyr_kinase_cat_dom"/>
</dbReference>
<dbReference type="STRING" id="64791.A0A151X8S8"/>
<evidence type="ECO:0000259" key="3">
    <source>
        <dbReference type="PROSITE" id="PS50011"/>
    </source>
</evidence>
<evidence type="ECO:0000313" key="4">
    <source>
        <dbReference type="EMBL" id="KYQ56773.1"/>
    </source>
</evidence>
<dbReference type="GO" id="GO:0007094">
    <property type="term" value="P:mitotic spindle assembly checkpoint signaling"/>
    <property type="evidence" value="ECO:0007669"/>
    <property type="project" value="InterPro"/>
</dbReference>
<dbReference type="GO" id="GO:0043063">
    <property type="term" value="P:intercellular bridge organization"/>
    <property type="evidence" value="ECO:0007669"/>
    <property type="project" value="InterPro"/>
</dbReference>
<evidence type="ECO:0000256" key="2">
    <source>
        <dbReference type="SAM" id="MobiDB-lite"/>
    </source>
</evidence>
<dbReference type="EMBL" id="KQ982409">
    <property type="protein sequence ID" value="KYQ56773.1"/>
    <property type="molecule type" value="Genomic_DNA"/>
</dbReference>
<dbReference type="InterPro" id="IPR039339">
    <property type="entry name" value="Tex14"/>
</dbReference>
<dbReference type="GO" id="GO:0007140">
    <property type="term" value="P:male meiotic nuclear division"/>
    <property type="evidence" value="ECO:0007669"/>
    <property type="project" value="InterPro"/>
</dbReference>
<dbReference type="GO" id="GO:0030496">
    <property type="term" value="C:midbody"/>
    <property type="evidence" value="ECO:0007669"/>
    <property type="project" value="TreeGrafter"/>
</dbReference>
<dbReference type="Gene3D" id="1.10.510.10">
    <property type="entry name" value="Transferase(Phosphotransferase) domain 1"/>
    <property type="match status" value="1"/>
</dbReference>
<dbReference type="GO" id="GO:0051306">
    <property type="term" value="P:mitotic sister chromatid separation"/>
    <property type="evidence" value="ECO:0007669"/>
    <property type="project" value="InterPro"/>
</dbReference>
<dbReference type="SMART" id="SM00220">
    <property type="entry name" value="S_TKc"/>
    <property type="match status" value="1"/>
</dbReference>
<dbReference type="GO" id="GO:0000776">
    <property type="term" value="C:kinetochore"/>
    <property type="evidence" value="ECO:0007669"/>
    <property type="project" value="TreeGrafter"/>
</dbReference>
<dbReference type="GO" id="GO:0045171">
    <property type="term" value="C:intercellular bridge"/>
    <property type="evidence" value="ECO:0007669"/>
    <property type="project" value="TreeGrafter"/>
</dbReference>
<evidence type="ECO:0000313" key="5">
    <source>
        <dbReference type="Proteomes" id="UP000075809"/>
    </source>
</evidence>
<dbReference type="Pfam" id="PF07714">
    <property type="entry name" value="PK_Tyr_Ser-Thr"/>
    <property type="match status" value="1"/>
</dbReference>
<sequence>MGVCKIVKWFKTATRSDRDVQSTSPMPQDGRNEYCRNLLQQFANHCPTSNREITDPDWVVYLSKEQNAEQSSLKVNQKLQIHGQFIPGVPHIHAAEIFEIGCIAGTENKCLELVSAEWNNTKVTLKRHVLSPCRDAIKADVEILNEIRHSNILLLMATTYTSEHGLVSIFESIDCSLYNYMHEQGERINVQGIMQIGIKLADVLKYCHMRGYIHTAISSHCVYFATDTTVKLGGWELARQMEKTYVERDYEKYLRLENFKWQAPTMCYGLQPNKKIDVYCLMLLLWEMCTGNVPWSGYDQSNVERQHMRKRDIVINLQNVPSILRSLLEAGLHPDETMIMLDMDRIGKKLHRLLMIHEEEEKNDTFISENRNNNDLLYNDTLYQKTSSMSLTQNKVLTKNPFTGQSCQPMGKKKSTSNQLLKSKKEQCNGNLDSKNNMKKMTVINDSIVSPMIKVETTTPCTRCAEISNIVQDLDERNDARANIKRLKKLIASRREDFFFGSDSTFSYSTSYPKATSSLLSRGKSPDYVPCKPANHTTAIEPKCNKSPSEYGGAISKLSYTPRRKAPYTGMPSSIKHAVMQPQVLHSDAKSFYESTLWRKEKEICLSRMGRNSKEHNEDSLLSQQTICNNTSVTDDDKVQYSTPHVKNADATYIIGIEKVTSNQSIQNLKDALDRATEIISSTTPSKVDLSNVQECKAIFENLYGMRYNDNQEIKVIERSTSSNGSFLGMDEVKNIKTVNEAAAEHEQIFNQAFIDSQTLSSMTTKTSIESETSQNQQSMKKTDQSKIAFTSRNISTPQKIRVDEREYVNIRPMSSVLLKDSPRRRSLPAKLNNLATYASPRTVLNKKDIQGSQYTTEDIYIDDEFGSKLNYNLILLNDNIILSDDDESLPQTTEL</sequence>
<evidence type="ECO:0000256" key="1">
    <source>
        <dbReference type="SAM" id="Coils"/>
    </source>
</evidence>
<organism evidence="4 5">
    <name type="scientific">Mycetomoellerius zeteki</name>
    <dbReference type="NCBI Taxonomy" id="64791"/>
    <lineage>
        <taxon>Eukaryota</taxon>
        <taxon>Metazoa</taxon>
        <taxon>Ecdysozoa</taxon>
        <taxon>Arthropoda</taxon>
        <taxon>Hexapoda</taxon>
        <taxon>Insecta</taxon>
        <taxon>Pterygota</taxon>
        <taxon>Neoptera</taxon>
        <taxon>Endopterygota</taxon>
        <taxon>Hymenoptera</taxon>
        <taxon>Apocrita</taxon>
        <taxon>Aculeata</taxon>
        <taxon>Formicoidea</taxon>
        <taxon>Formicidae</taxon>
        <taxon>Myrmicinae</taxon>
        <taxon>Mycetomoellerius</taxon>
    </lineage>
</organism>
<gene>
    <name evidence="4" type="ORF">ALC60_04372</name>
</gene>
<protein>
    <submittedName>
        <fullName evidence="4">Testis-expressed protein 14</fullName>
    </submittedName>
</protein>
<keyword evidence="5" id="KW-1185">Reference proteome</keyword>
<dbReference type="Proteomes" id="UP000075809">
    <property type="component" value="Unassembled WGS sequence"/>
</dbReference>
<dbReference type="SUPFAM" id="SSF56112">
    <property type="entry name" value="Protein kinase-like (PK-like)"/>
    <property type="match status" value="1"/>
</dbReference>
<feature type="coiled-coil region" evidence="1">
    <location>
        <begin position="470"/>
        <end position="497"/>
    </location>
</feature>
<keyword evidence="1" id="KW-0175">Coiled coil</keyword>
<dbReference type="KEGG" id="mzt:108721614"/>
<feature type="region of interest" description="Disordered" evidence="2">
    <location>
        <begin position="765"/>
        <end position="789"/>
    </location>
</feature>
<dbReference type="AlphaFoldDB" id="A0A151X8S8"/>
<dbReference type="PANTHER" id="PTHR23060:SF3">
    <property type="entry name" value="TESTIS EXPRESSED 14, INTERCELLULAR BRIDGE FORMING FACTOR"/>
    <property type="match status" value="1"/>
</dbReference>